<keyword evidence="1" id="KW-0472">Membrane</keyword>
<keyword evidence="1" id="KW-0812">Transmembrane</keyword>
<sequence>MSEVSSEETADYEHLRRKRKETEGTVELAEIVDVWVGEREVVCRFGFEWTSERVRRRYDLDSDRDVARLEALCETNGLAFEQATHLDGAFVELTYTGEAWVPTAEAAYADGEGGAVETFRAESRLLVRELATAPAVLRRGVERVRALTVTQTIIGVVLVKKVAIVALLAYLLL</sequence>
<name>A0ABU2FBY3_9EURY</name>
<keyword evidence="1" id="KW-1133">Transmembrane helix</keyword>
<reference evidence="2 3" key="1">
    <citation type="submission" date="2022-06" db="EMBL/GenBank/DDBJ databases">
        <title>Haloarcula sp. a new haloarchaeum isolate from saline soil.</title>
        <authorList>
            <person name="Strakova D."/>
            <person name="Galisteo C."/>
            <person name="Sanchez-Porro C."/>
            <person name="Ventosa A."/>
        </authorList>
    </citation>
    <scope>NUCLEOTIDE SEQUENCE [LARGE SCALE GENOMIC DNA]</scope>
    <source>
        <strain evidence="2 3">S1CR25-12</strain>
    </source>
</reference>
<feature type="transmembrane region" description="Helical" evidence="1">
    <location>
        <begin position="146"/>
        <end position="172"/>
    </location>
</feature>
<organism evidence="2 3">
    <name type="scientific">Haloarcula saliterrae</name>
    <dbReference type="NCBI Taxonomy" id="2950534"/>
    <lineage>
        <taxon>Archaea</taxon>
        <taxon>Methanobacteriati</taxon>
        <taxon>Methanobacteriota</taxon>
        <taxon>Stenosarchaea group</taxon>
        <taxon>Halobacteria</taxon>
        <taxon>Halobacteriales</taxon>
        <taxon>Haloarculaceae</taxon>
        <taxon>Haloarcula</taxon>
    </lineage>
</organism>
<comment type="caution">
    <text evidence="2">The sequence shown here is derived from an EMBL/GenBank/DDBJ whole genome shotgun (WGS) entry which is preliminary data.</text>
</comment>
<accession>A0ABU2FBY3</accession>
<proteinExistence type="predicted"/>
<evidence type="ECO:0000256" key="1">
    <source>
        <dbReference type="SAM" id="Phobius"/>
    </source>
</evidence>
<gene>
    <name evidence="2" type="ORF">NDI56_10060</name>
</gene>
<evidence type="ECO:0000313" key="2">
    <source>
        <dbReference type="EMBL" id="MDS0259736.1"/>
    </source>
</evidence>
<evidence type="ECO:0000313" key="3">
    <source>
        <dbReference type="Proteomes" id="UP001259659"/>
    </source>
</evidence>
<dbReference type="EMBL" id="JAMQON010000002">
    <property type="protein sequence ID" value="MDS0259736.1"/>
    <property type="molecule type" value="Genomic_DNA"/>
</dbReference>
<protein>
    <submittedName>
        <fullName evidence="2">Uncharacterized protein</fullName>
    </submittedName>
</protein>
<keyword evidence="3" id="KW-1185">Reference proteome</keyword>
<dbReference type="Proteomes" id="UP001259659">
    <property type="component" value="Unassembled WGS sequence"/>
</dbReference>
<dbReference type="RefSeq" id="WP_310919375.1">
    <property type="nucleotide sequence ID" value="NZ_JAMQON010000002.1"/>
</dbReference>